<sequence length="113" mass="12347">MRDLQPCSLSSLFFHPKSSTPSLSASLDTVRLPCLSPLHNYKYEHPKIPIMIESSSSSLNPRPAVASCRNSRPGENSRHADMVDVVFVSSRLLTLPGTHCATAVVDSRSPPLF</sequence>
<evidence type="ECO:0000313" key="2">
    <source>
        <dbReference type="EMBL" id="RAK80635.1"/>
    </source>
</evidence>
<protein>
    <submittedName>
        <fullName evidence="2">Uncharacterized protein</fullName>
    </submittedName>
</protein>
<evidence type="ECO:0000256" key="1">
    <source>
        <dbReference type="SAM" id="MobiDB-lite"/>
    </source>
</evidence>
<reference evidence="2 3" key="1">
    <citation type="submission" date="2018-02" db="EMBL/GenBank/DDBJ databases">
        <title>The genomes of Aspergillus section Nigri reveals drivers in fungal speciation.</title>
        <authorList>
            <consortium name="DOE Joint Genome Institute"/>
            <person name="Vesth T.C."/>
            <person name="Nybo J."/>
            <person name="Theobald S."/>
            <person name="Brandl J."/>
            <person name="Frisvad J.C."/>
            <person name="Nielsen K.F."/>
            <person name="Lyhne E.K."/>
            <person name="Kogle M.E."/>
            <person name="Kuo A."/>
            <person name="Riley R."/>
            <person name="Clum A."/>
            <person name="Nolan M."/>
            <person name="Lipzen A."/>
            <person name="Salamov A."/>
            <person name="Henrissat B."/>
            <person name="Wiebenga A."/>
            <person name="De vries R.P."/>
            <person name="Grigoriev I.V."/>
            <person name="Mortensen U.H."/>
            <person name="Andersen M.R."/>
            <person name="Baker S.E."/>
        </authorList>
    </citation>
    <scope>NUCLEOTIDE SEQUENCE [LARGE SCALE GENOMIC DNA]</scope>
    <source>
        <strain evidence="2 3">CBS 313.89</strain>
    </source>
</reference>
<dbReference type="EMBL" id="KZ824628">
    <property type="protein sequence ID" value="RAK80635.1"/>
    <property type="molecule type" value="Genomic_DNA"/>
</dbReference>
<feature type="region of interest" description="Disordered" evidence="1">
    <location>
        <begin position="54"/>
        <end position="77"/>
    </location>
</feature>
<name>A0A8G1RZJ4_9EURO</name>
<keyword evidence="3" id="KW-1185">Reference proteome</keyword>
<dbReference type="Proteomes" id="UP000249789">
    <property type="component" value="Unassembled WGS sequence"/>
</dbReference>
<dbReference type="AlphaFoldDB" id="A0A8G1RZJ4"/>
<dbReference type="RefSeq" id="XP_040804645.1">
    <property type="nucleotide sequence ID" value="XM_040940321.1"/>
</dbReference>
<proteinExistence type="predicted"/>
<evidence type="ECO:0000313" key="3">
    <source>
        <dbReference type="Proteomes" id="UP000249789"/>
    </source>
</evidence>
<dbReference type="GeneID" id="63857654"/>
<organism evidence="2 3">
    <name type="scientific">Aspergillus fijiensis CBS 313.89</name>
    <dbReference type="NCBI Taxonomy" id="1448319"/>
    <lineage>
        <taxon>Eukaryota</taxon>
        <taxon>Fungi</taxon>
        <taxon>Dikarya</taxon>
        <taxon>Ascomycota</taxon>
        <taxon>Pezizomycotina</taxon>
        <taxon>Eurotiomycetes</taxon>
        <taxon>Eurotiomycetidae</taxon>
        <taxon>Eurotiales</taxon>
        <taxon>Aspergillaceae</taxon>
        <taxon>Aspergillus</taxon>
    </lineage>
</organism>
<gene>
    <name evidence="2" type="ORF">BO72DRAFT_285027</name>
</gene>
<dbReference type="VEuPathDB" id="FungiDB:BO72DRAFT_285027"/>
<accession>A0A8G1RZJ4</accession>